<dbReference type="Proteomes" id="UP000230002">
    <property type="component" value="Unassembled WGS sequence"/>
</dbReference>
<feature type="compositionally biased region" description="Low complexity" evidence="4">
    <location>
        <begin position="15"/>
        <end position="29"/>
    </location>
</feature>
<dbReference type="EMBL" id="AYKW01000045">
    <property type="protein sequence ID" value="PIL25847.1"/>
    <property type="molecule type" value="Genomic_DNA"/>
</dbReference>
<dbReference type="PANTHER" id="PTHR45188:SF2">
    <property type="entry name" value="DNAJ HOMOLOG SUBFAMILY C MEMBER 7"/>
    <property type="match status" value="1"/>
</dbReference>
<keyword evidence="2 3" id="KW-0802">TPR repeat</keyword>
<evidence type="ECO:0000256" key="3">
    <source>
        <dbReference type="PROSITE-ProRule" id="PRU00339"/>
    </source>
</evidence>
<evidence type="ECO:0000313" key="6">
    <source>
        <dbReference type="EMBL" id="PIL25847.1"/>
    </source>
</evidence>
<evidence type="ECO:0000259" key="5">
    <source>
        <dbReference type="PROSITE" id="PS50076"/>
    </source>
</evidence>
<keyword evidence="1" id="KW-0677">Repeat</keyword>
<organism evidence="6 7">
    <name type="scientific">Ganoderma sinense ZZ0214-1</name>
    <dbReference type="NCBI Taxonomy" id="1077348"/>
    <lineage>
        <taxon>Eukaryota</taxon>
        <taxon>Fungi</taxon>
        <taxon>Dikarya</taxon>
        <taxon>Basidiomycota</taxon>
        <taxon>Agaricomycotina</taxon>
        <taxon>Agaricomycetes</taxon>
        <taxon>Polyporales</taxon>
        <taxon>Polyporaceae</taxon>
        <taxon>Ganoderma</taxon>
    </lineage>
</organism>
<keyword evidence="7" id="KW-1185">Reference proteome</keyword>
<dbReference type="Pfam" id="PF13414">
    <property type="entry name" value="TPR_11"/>
    <property type="match status" value="1"/>
</dbReference>
<proteinExistence type="predicted"/>
<dbReference type="SUPFAM" id="SSF48452">
    <property type="entry name" value="TPR-like"/>
    <property type="match status" value="2"/>
</dbReference>
<name>A0A2G8RWI0_9APHY</name>
<feature type="repeat" description="TPR" evidence="3">
    <location>
        <begin position="251"/>
        <end position="284"/>
    </location>
</feature>
<evidence type="ECO:0000256" key="1">
    <source>
        <dbReference type="ARBA" id="ARBA00022737"/>
    </source>
</evidence>
<dbReference type="PANTHER" id="PTHR45188">
    <property type="entry name" value="DNAJ PROTEIN P58IPK HOMOLOG"/>
    <property type="match status" value="1"/>
</dbReference>
<dbReference type="Gene3D" id="1.10.287.110">
    <property type="entry name" value="DnaJ domain"/>
    <property type="match status" value="1"/>
</dbReference>
<dbReference type="SMART" id="SM00271">
    <property type="entry name" value="DnaJ"/>
    <property type="match status" value="1"/>
</dbReference>
<feature type="compositionally biased region" description="Basic residues" evidence="4">
    <location>
        <begin position="1"/>
        <end position="14"/>
    </location>
</feature>
<protein>
    <submittedName>
        <fullName evidence="6">Transporter</fullName>
    </submittedName>
</protein>
<feature type="domain" description="J" evidence="5">
    <location>
        <begin position="435"/>
        <end position="496"/>
    </location>
</feature>
<evidence type="ECO:0000256" key="4">
    <source>
        <dbReference type="SAM" id="MobiDB-lite"/>
    </source>
</evidence>
<dbReference type="PRINTS" id="PR00625">
    <property type="entry name" value="JDOMAIN"/>
</dbReference>
<dbReference type="PROSITE" id="PS50005">
    <property type="entry name" value="TPR"/>
    <property type="match status" value="2"/>
</dbReference>
<evidence type="ECO:0000256" key="2">
    <source>
        <dbReference type="ARBA" id="ARBA00022803"/>
    </source>
</evidence>
<dbReference type="OrthoDB" id="10250354at2759"/>
<dbReference type="InterPro" id="IPR011990">
    <property type="entry name" value="TPR-like_helical_dom_sf"/>
</dbReference>
<feature type="region of interest" description="Disordered" evidence="4">
    <location>
        <begin position="1"/>
        <end position="65"/>
    </location>
</feature>
<dbReference type="PROSITE" id="PS00636">
    <property type="entry name" value="DNAJ_1"/>
    <property type="match status" value="1"/>
</dbReference>
<dbReference type="STRING" id="1077348.A0A2G8RWI0"/>
<feature type="compositionally biased region" description="Acidic residues" evidence="4">
    <location>
        <begin position="45"/>
        <end position="62"/>
    </location>
</feature>
<dbReference type="Pfam" id="PF13432">
    <property type="entry name" value="TPR_16"/>
    <property type="match status" value="1"/>
</dbReference>
<dbReference type="InterPro" id="IPR019734">
    <property type="entry name" value="TPR_rpt"/>
</dbReference>
<sequence length="568" mass="61731">MTNKKNKQARKKQQAAKAAANGSANGSANLHDKMDVEKEPIVVQDSDEEMPDLEPAPVEDDPDKIKEKGNTAFKAGRFQEAIDQYSRAIDLRPSEPTFWTNRAAAYMALKRFKPALSDCQQAAVLQSAAPQPKTLVRLARCQLSTGSTAPALSTLRSVLTIDPKNAAALQLQTRVLELEAHLRNLEGARGRNDWGMARLALDKCIQVIEGEGGDVPIQWRLWRVEIEIAKKNWDAASLAANDAMRFDSNSPDVMTVRGLLLFLTSKTAQATQHVQSALRLDPGHEAAMKLRKRIKDVERLKEEGNVAFKGGRLAEAAQKYGEALDRIGSDDREGGGGHIRAMLLSNRATTLVKLERYEDALADTEASLELNSTSFKALRTRARINLHLEKYDAAIADFNSAIEQAGFEGSDTDVRALRTELKKAEIALKRSKTKDYYKILGVERDCSDTDIRKAYRRESLKHHPDKGGDEEKFKLIVEANSILSDPQKRQRYDMGEDDDDGMGGMGGVDLSEIFAQFHGAGFGGGGRSGFSSFGGGGFGGGGFPGGGGFGGGGYGGSSFRSSGGGFPF</sequence>
<dbReference type="InterPro" id="IPR036869">
    <property type="entry name" value="J_dom_sf"/>
</dbReference>
<dbReference type="PROSITE" id="PS50076">
    <property type="entry name" value="DNAJ_2"/>
    <property type="match status" value="1"/>
</dbReference>
<dbReference type="InterPro" id="IPR018253">
    <property type="entry name" value="DnaJ_domain_CS"/>
</dbReference>
<dbReference type="SUPFAM" id="SSF46565">
    <property type="entry name" value="Chaperone J-domain"/>
    <property type="match status" value="1"/>
</dbReference>
<feature type="compositionally biased region" description="Basic and acidic residues" evidence="4">
    <location>
        <begin position="30"/>
        <end position="40"/>
    </location>
</feature>
<dbReference type="Pfam" id="PF00226">
    <property type="entry name" value="DnaJ"/>
    <property type="match status" value="1"/>
</dbReference>
<dbReference type="CDD" id="cd06257">
    <property type="entry name" value="DnaJ"/>
    <property type="match status" value="1"/>
</dbReference>
<dbReference type="InterPro" id="IPR001623">
    <property type="entry name" value="DnaJ_domain"/>
</dbReference>
<dbReference type="SMART" id="SM00028">
    <property type="entry name" value="TPR"/>
    <property type="match status" value="7"/>
</dbReference>
<accession>A0A2G8RWI0</accession>
<comment type="caution">
    <text evidence="6">The sequence shown here is derived from an EMBL/GenBank/DDBJ whole genome shotgun (WGS) entry which is preliminary data.</text>
</comment>
<dbReference type="Gene3D" id="1.25.40.10">
    <property type="entry name" value="Tetratricopeptide repeat domain"/>
    <property type="match status" value="1"/>
</dbReference>
<dbReference type="AlphaFoldDB" id="A0A2G8RWI0"/>
<evidence type="ECO:0000313" key="7">
    <source>
        <dbReference type="Proteomes" id="UP000230002"/>
    </source>
</evidence>
<gene>
    <name evidence="6" type="ORF">GSI_11600</name>
</gene>
<feature type="repeat" description="TPR" evidence="3">
    <location>
        <begin position="62"/>
        <end position="95"/>
    </location>
</feature>
<reference evidence="6 7" key="1">
    <citation type="journal article" date="2015" name="Sci. Rep.">
        <title>Chromosome-level genome map provides insights into diverse defense mechanisms in the medicinal fungus Ganoderma sinense.</title>
        <authorList>
            <person name="Zhu Y."/>
            <person name="Xu J."/>
            <person name="Sun C."/>
            <person name="Zhou S."/>
            <person name="Xu H."/>
            <person name="Nelson D.R."/>
            <person name="Qian J."/>
            <person name="Song J."/>
            <person name="Luo H."/>
            <person name="Xiang L."/>
            <person name="Li Y."/>
            <person name="Xu Z."/>
            <person name="Ji A."/>
            <person name="Wang L."/>
            <person name="Lu S."/>
            <person name="Hayward A."/>
            <person name="Sun W."/>
            <person name="Li X."/>
            <person name="Schwartz D.C."/>
            <person name="Wang Y."/>
            <person name="Chen S."/>
        </authorList>
    </citation>
    <scope>NUCLEOTIDE SEQUENCE [LARGE SCALE GENOMIC DNA]</scope>
    <source>
        <strain evidence="6 7">ZZ0214-1</strain>
    </source>
</reference>